<sequence length="473" mass="54867">MSQLLGTNGGDVKQFKWGIKKGVGMNDKNLQFYESFVYNGVEYFLYDCVYFFHTDHVETSVGKIVKIYERPNHEKVVKVVWFFRPCEIRNFLGDYEPNWNELLLASGLGTGVSNVNFLASIVGKCNVVCTSKDKRNPEPSKTELNMADFFFNHTFDVRRHVIDDKFPNEIDGIKVERFFNRKEDKKTTSPPHVGTNLRQKIVIKCRTDPCHTLQCQVEDKAEVRTSENVLPNSSLPPCPPRKRKMIEENSTINQSSKSPEEEEFYDNAQKLNPDRRIKTCREIIEVTERPDSPWDERLRNAQDSGTLVLLSNLDPSYTSFEVEDLLWHALKEKVEARIIERSPTFNTDYGRALVIFKTKDAAESALYEWNKRSLVLGEMRVVYAEKGTITVPEKQTKFSGHLVLDRFQKQQRDMRNAVSTSHCSQTNTIEYSMAIEWLQLYKKSDACWNALYQRQMEEIQTTKSKLKMTTIVL</sequence>
<feature type="domain" description="BAH" evidence="3">
    <location>
        <begin position="41"/>
        <end position="166"/>
    </location>
</feature>
<organism evidence="4 5">
    <name type="scientific">Lupinus luteus</name>
    <name type="common">European yellow lupine</name>
    <dbReference type="NCBI Taxonomy" id="3873"/>
    <lineage>
        <taxon>Eukaryota</taxon>
        <taxon>Viridiplantae</taxon>
        <taxon>Streptophyta</taxon>
        <taxon>Embryophyta</taxon>
        <taxon>Tracheophyta</taxon>
        <taxon>Spermatophyta</taxon>
        <taxon>Magnoliopsida</taxon>
        <taxon>eudicotyledons</taxon>
        <taxon>Gunneridae</taxon>
        <taxon>Pentapetalae</taxon>
        <taxon>rosids</taxon>
        <taxon>fabids</taxon>
        <taxon>Fabales</taxon>
        <taxon>Fabaceae</taxon>
        <taxon>Papilionoideae</taxon>
        <taxon>50 kb inversion clade</taxon>
        <taxon>genistoids sensu lato</taxon>
        <taxon>core genistoids</taxon>
        <taxon>Genisteae</taxon>
        <taxon>Lupinus</taxon>
    </lineage>
</organism>
<evidence type="ECO:0008006" key="6">
    <source>
        <dbReference type="Google" id="ProtNLM"/>
    </source>
</evidence>
<keyword evidence="5" id="KW-1185">Reference proteome</keyword>
<comment type="caution">
    <text evidence="4">The sequence shown here is derived from an EMBL/GenBank/DDBJ whole genome shotgun (WGS) entry which is preliminary data.</text>
</comment>
<dbReference type="PANTHER" id="PTHR47073">
    <property type="entry name" value="PROTEIN ANTI-SILENCING 1"/>
    <property type="match status" value="1"/>
</dbReference>
<dbReference type="Pfam" id="PF01426">
    <property type="entry name" value="BAH"/>
    <property type="match status" value="1"/>
</dbReference>
<dbReference type="PROSITE" id="PS50102">
    <property type="entry name" value="RRM"/>
    <property type="match status" value="1"/>
</dbReference>
<evidence type="ECO:0000313" key="4">
    <source>
        <dbReference type="EMBL" id="CAL0322015.1"/>
    </source>
</evidence>
<dbReference type="GO" id="GO:0003723">
    <property type="term" value="F:RNA binding"/>
    <property type="evidence" value="ECO:0007669"/>
    <property type="project" value="UniProtKB-UniRule"/>
</dbReference>
<evidence type="ECO:0000256" key="1">
    <source>
        <dbReference type="PROSITE-ProRule" id="PRU00176"/>
    </source>
</evidence>
<name>A0AAV1XJP7_LUPLU</name>
<dbReference type="InterPro" id="IPR043151">
    <property type="entry name" value="BAH_sf"/>
</dbReference>
<dbReference type="FunFam" id="2.30.30.490:FF:000017">
    <property type="entry name" value="Bromo-adjacent homology (BAH) domain-containing protein"/>
    <property type="match status" value="1"/>
</dbReference>
<dbReference type="PANTHER" id="PTHR47073:SF5">
    <property type="entry name" value="BAH DOMAIN PROTEIN"/>
    <property type="match status" value="1"/>
</dbReference>
<keyword evidence="1" id="KW-0694">RNA-binding</keyword>
<reference evidence="4 5" key="1">
    <citation type="submission" date="2024-03" db="EMBL/GenBank/DDBJ databases">
        <authorList>
            <person name="Martinez-Hernandez J."/>
        </authorList>
    </citation>
    <scope>NUCLEOTIDE SEQUENCE [LARGE SCALE GENOMIC DNA]</scope>
</reference>
<dbReference type="EMBL" id="CAXHTB010000016">
    <property type="protein sequence ID" value="CAL0322015.1"/>
    <property type="molecule type" value="Genomic_DNA"/>
</dbReference>
<dbReference type="Proteomes" id="UP001497480">
    <property type="component" value="Unassembled WGS sequence"/>
</dbReference>
<feature type="domain" description="RRM" evidence="2">
    <location>
        <begin position="306"/>
        <end position="386"/>
    </location>
</feature>
<proteinExistence type="predicted"/>
<dbReference type="InterPro" id="IPR001025">
    <property type="entry name" value="BAH_dom"/>
</dbReference>
<dbReference type="SUPFAM" id="SSF54928">
    <property type="entry name" value="RNA-binding domain, RBD"/>
    <property type="match status" value="1"/>
</dbReference>
<evidence type="ECO:0000259" key="3">
    <source>
        <dbReference type="PROSITE" id="PS51038"/>
    </source>
</evidence>
<dbReference type="AlphaFoldDB" id="A0AAV1XJP7"/>
<dbReference type="Gene3D" id="2.30.30.490">
    <property type="match status" value="1"/>
</dbReference>
<evidence type="ECO:0000313" key="5">
    <source>
        <dbReference type="Proteomes" id="UP001497480"/>
    </source>
</evidence>
<protein>
    <recommendedName>
        <fullName evidence="6">BAH domain-containing protein</fullName>
    </recommendedName>
</protein>
<evidence type="ECO:0000259" key="2">
    <source>
        <dbReference type="PROSITE" id="PS50102"/>
    </source>
</evidence>
<accession>A0AAV1XJP7</accession>
<dbReference type="InterPro" id="IPR035979">
    <property type="entry name" value="RBD_domain_sf"/>
</dbReference>
<gene>
    <name evidence="4" type="ORF">LLUT_LOCUS23075</name>
</gene>
<dbReference type="InterPro" id="IPR000504">
    <property type="entry name" value="RRM_dom"/>
</dbReference>
<dbReference type="GO" id="GO:0003682">
    <property type="term" value="F:chromatin binding"/>
    <property type="evidence" value="ECO:0007669"/>
    <property type="project" value="InterPro"/>
</dbReference>
<dbReference type="PROSITE" id="PS51038">
    <property type="entry name" value="BAH"/>
    <property type="match status" value="1"/>
</dbReference>